<proteinExistence type="inferred from homology"/>
<reference evidence="12 13" key="1">
    <citation type="submission" date="2018-11" db="EMBL/GenBank/DDBJ databases">
        <title>Genomic Encyclopedia of Type Strains, Phase IV (KMG-IV): sequencing the most valuable type-strain genomes for metagenomic binning, comparative biology and taxonomic classification.</title>
        <authorList>
            <person name="Goeker M."/>
        </authorList>
    </citation>
    <scope>NUCLEOTIDE SEQUENCE [LARGE SCALE GENOMIC DNA]</scope>
    <source>
        <strain evidence="12 13">DSM 5900</strain>
    </source>
</reference>
<dbReference type="RefSeq" id="WP_123687856.1">
    <property type="nucleotide sequence ID" value="NZ_AP019700.1"/>
</dbReference>
<dbReference type="GO" id="GO:0005975">
    <property type="term" value="P:carbohydrate metabolic process"/>
    <property type="evidence" value="ECO:0007669"/>
    <property type="project" value="InterPro"/>
</dbReference>
<dbReference type="GO" id="GO:0004134">
    <property type="term" value="F:4-alpha-glucanotransferase activity"/>
    <property type="evidence" value="ECO:0007669"/>
    <property type="project" value="UniProtKB-EC"/>
</dbReference>
<comment type="caution">
    <text evidence="12">The sequence shown here is derived from an EMBL/GenBank/DDBJ whole genome shotgun (WGS) entry which is preliminary data.</text>
</comment>
<dbReference type="InterPro" id="IPR003385">
    <property type="entry name" value="Glyco_hydro_77"/>
</dbReference>
<dbReference type="AlphaFoldDB" id="A0A3N1MBD9"/>
<dbReference type="OrthoDB" id="9761577at2"/>
<evidence type="ECO:0000256" key="7">
    <source>
        <dbReference type="ARBA" id="ARBA00023277"/>
    </source>
</evidence>
<comment type="catalytic activity">
    <reaction evidence="1 10">
        <text>Transfers a segment of a (1-&gt;4)-alpha-D-glucan to a new position in an acceptor, which may be glucose or a (1-&gt;4)-alpha-D-glucan.</text>
        <dbReference type="EC" id="2.4.1.25"/>
    </reaction>
</comment>
<evidence type="ECO:0000256" key="4">
    <source>
        <dbReference type="ARBA" id="ARBA00020295"/>
    </source>
</evidence>
<protein>
    <recommendedName>
        <fullName evidence="4 10">4-alpha-glucanotransferase</fullName>
        <ecNumber evidence="3 10">2.4.1.25</ecNumber>
    </recommendedName>
    <alternativeName>
        <fullName evidence="8 10">Amylomaltase</fullName>
    </alternativeName>
    <alternativeName>
        <fullName evidence="9 10">Disproportionating enzyme</fullName>
    </alternativeName>
</protein>
<name>A0A3N1MBD9_9PROT</name>
<evidence type="ECO:0000256" key="1">
    <source>
        <dbReference type="ARBA" id="ARBA00000439"/>
    </source>
</evidence>
<dbReference type="PANTHER" id="PTHR32438:SF5">
    <property type="entry name" value="4-ALPHA-GLUCANOTRANSFERASE DPE1, CHLOROPLASTIC_AMYLOPLASTIC"/>
    <property type="match status" value="1"/>
</dbReference>
<evidence type="ECO:0000313" key="12">
    <source>
        <dbReference type="EMBL" id="ROQ01053.1"/>
    </source>
</evidence>
<dbReference type="SUPFAM" id="SSF51445">
    <property type="entry name" value="(Trans)glycosidases"/>
    <property type="match status" value="1"/>
</dbReference>
<dbReference type="EMBL" id="RJKX01000011">
    <property type="protein sequence ID" value="ROQ01053.1"/>
    <property type="molecule type" value="Genomic_DNA"/>
</dbReference>
<keyword evidence="5 10" id="KW-0328">Glycosyltransferase</keyword>
<dbReference type="NCBIfam" id="TIGR00217">
    <property type="entry name" value="malQ"/>
    <property type="match status" value="1"/>
</dbReference>
<dbReference type="InterPro" id="IPR017853">
    <property type="entry name" value="GH"/>
</dbReference>
<accession>A0A3N1MBD9</accession>
<dbReference type="Gene3D" id="3.20.20.80">
    <property type="entry name" value="Glycosidases"/>
    <property type="match status" value="1"/>
</dbReference>
<evidence type="ECO:0000256" key="5">
    <source>
        <dbReference type="ARBA" id="ARBA00022676"/>
    </source>
</evidence>
<evidence type="ECO:0000256" key="8">
    <source>
        <dbReference type="ARBA" id="ARBA00031423"/>
    </source>
</evidence>
<dbReference type="PANTHER" id="PTHR32438">
    <property type="entry name" value="4-ALPHA-GLUCANOTRANSFERASE DPE1, CHLOROPLASTIC/AMYLOPLASTIC"/>
    <property type="match status" value="1"/>
</dbReference>
<evidence type="ECO:0000256" key="11">
    <source>
        <dbReference type="SAM" id="MobiDB-lite"/>
    </source>
</evidence>
<dbReference type="Proteomes" id="UP000278222">
    <property type="component" value="Unassembled WGS sequence"/>
</dbReference>
<evidence type="ECO:0000256" key="9">
    <source>
        <dbReference type="ARBA" id="ARBA00031501"/>
    </source>
</evidence>
<evidence type="ECO:0000256" key="3">
    <source>
        <dbReference type="ARBA" id="ARBA00012560"/>
    </source>
</evidence>
<dbReference type="EC" id="2.4.1.25" evidence="3 10"/>
<keyword evidence="7 10" id="KW-0119">Carbohydrate metabolism</keyword>
<organism evidence="12 13">
    <name type="scientific">Stella humosa</name>
    <dbReference type="NCBI Taxonomy" id="94"/>
    <lineage>
        <taxon>Bacteria</taxon>
        <taxon>Pseudomonadati</taxon>
        <taxon>Pseudomonadota</taxon>
        <taxon>Alphaproteobacteria</taxon>
        <taxon>Rhodospirillales</taxon>
        <taxon>Stellaceae</taxon>
        <taxon>Stella</taxon>
    </lineage>
</organism>
<keyword evidence="6 10" id="KW-0808">Transferase</keyword>
<evidence type="ECO:0000256" key="10">
    <source>
        <dbReference type="RuleBase" id="RU361207"/>
    </source>
</evidence>
<evidence type="ECO:0000313" key="13">
    <source>
        <dbReference type="Proteomes" id="UP000278222"/>
    </source>
</evidence>
<evidence type="ECO:0000256" key="6">
    <source>
        <dbReference type="ARBA" id="ARBA00022679"/>
    </source>
</evidence>
<sequence>MTDAALRDLARQAGIHPEWVDYRAERRSVAPDILRRILDAMSLPADSPAQIAQSLHHLGDHAPGRTAQPLVTGDLGQPLTLPPGDTAGTRAELTLEDGRRQDVTLGQGDDGRTFVPAIAETGYHRLVRDGRETVLAVAPARCLGVEDLAPQGRAWGLTAQTYAIRRDGDGGIGDMGGVALLAEAAARHGADALALSPCHALFAAEPTRFGPYSPSSRLFLNVLHGDPAMVLGVDRVAAAVAAAGGEQIALEGLPLIDWPAAGVAKFRMLRALFDGLPELPDDFVAFRRAAGPSLEDHARFEAIHRQQVAGGGAWRWQDWPTALCDAAGPGVAAFADEHAREVTFHAFLQWIAQRSHAAAQQRALAAGMRIGLVADMAVGMDGAGSHAWSRPGDVMTGLAVGAPPDLINGHGQNWGLTTFAPPALVTGGFAPFIATLRAAMQDSGGVRIDHVMGLARLWVVPDGAGAVEGAYITYPVDDLLRLVALESHRHRALVIGEDLGTVEPGFRRALDRRGVYGMRVLWFERQGDGFLPPGQWTSEAASMTTTHDLPSVRGWWQGEDIRLRAGVAGLDAGDPAEVAERDHDRTRLWQAFVDSGAAGGAPPDTAEPVVDAAVRHVAGTRSNLMLLPVEDALALPDQPNLPGTIDEHPNWRRRLPAPADRVLDAPAVAERLEAVARIRARP</sequence>
<keyword evidence="13" id="KW-1185">Reference proteome</keyword>
<dbReference type="Pfam" id="PF02446">
    <property type="entry name" value="Glyco_hydro_77"/>
    <property type="match status" value="1"/>
</dbReference>
<comment type="similarity">
    <text evidence="2 10">Belongs to the disproportionating enzyme family.</text>
</comment>
<evidence type="ECO:0000256" key="2">
    <source>
        <dbReference type="ARBA" id="ARBA00005684"/>
    </source>
</evidence>
<feature type="region of interest" description="Disordered" evidence="11">
    <location>
        <begin position="59"/>
        <end position="87"/>
    </location>
</feature>
<gene>
    <name evidence="12" type="ORF">EDC65_0225</name>
</gene>